<dbReference type="PATRIC" id="fig|1214101.3.peg.300"/>
<protein>
    <submittedName>
        <fullName evidence="1">Uncharacterized protein</fullName>
    </submittedName>
</protein>
<keyword evidence="2" id="KW-1185">Reference proteome</keyword>
<dbReference type="AlphaFoldDB" id="K4QSH9"/>
<organism evidence="1 2">
    <name type="scientific">Streptomyces davaonensis (strain DSM 101723 / JCM 4913 / KCC S-0913 / 768)</name>
    <dbReference type="NCBI Taxonomy" id="1214101"/>
    <lineage>
        <taxon>Bacteria</taxon>
        <taxon>Bacillati</taxon>
        <taxon>Actinomycetota</taxon>
        <taxon>Actinomycetes</taxon>
        <taxon>Kitasatosporales</taxon>
        <taxon>Streptomycetaceae</taxon>
        <taxon>Streptomyces</taxon>
    </lineage>
</organism>
<sequence length="80" mass="8422">MWTGTRLEAELLIAAGYTPLGAPELLGLFGDLGETAYLLVQRSTCAARNRAVVAMQAGSHEGRFPRGSVAGAVEQLFKSA</sequence>
<proteinExistence type="predicted"/>
<evidence type="ECO:0000313" key="1">
    <source>
        <dbReference type="EMBL" id="CCK24681.1"/>
    </source>
</evidence>
<dbReference type="EMBL" id="HE971709">
    <property type="protein sequence ID" value="CCK24681.1"/>
    <property type="molecule type" value="Genomic_DNA"/>
</dbReference>
<name>K4QSH9_STRDJ</name>
<evidence type="ECO:0000313" key="2">
    <source>
        <dbReference type="Proteomes" id="UP000008043"/>
    </source>
</evidence>
<dbReference type="HOGENOM" id="CLU_2588106_0_0_11"/>
<reference evidence="1 2" key="1">
    <citation type="journal article" date="2012" name="J. Bacteriol.">
        <title>Genome sequence of the bacterium Streptomyces davawensis JCM 4913 and heterologous production of the unique antibiotic roseoflavin.</title>
        <authorList>
            <person name="Jankowitsch F."/>
            <person name="Schwarz J."/>
            <person name="Ruckert C."/>
            <person name="Gust B."/>
            <person name="Szczepanowski R."/>
            <person name="Blom J."/>
            <person name="Pelzer S."/>
            <person name="Kalinowski J."/>
            <person name="Mack M."/>
        </authorList>
    </citation>
    <scope>NUCLEOTIDE SEQUENCE [LARGE SCALE GENOMIC DNA]</scope>
    <source>
        <strain evidence="2">DSM 101723 / JCM 4913 / KCC S-0913 / 768</strain>
    </source>
</reference>
<dbReference type="Proteomes" id="UP000008043">
    <property type="component" value="Chromosome"/>
</dbReference>
<gene>
    <name evidence="1" type="ORF">BN159_0302</name>
</gene>
<dbReference type="KEGG" id="sdv:BN159_0302"/>
<accession>K4QSH9</accession>